<dbReference type="InterPro" id="IPR042226">
    <property type="entry name" value="eFR1_2_sf"/>
</dbReference>
<dbReference type="PANTHER" id="PTHR10853">
    <property type="entry name" value="PELOTA"/>
    <property type="match status" value="1"/>
</dbReference>
<dbReference type="InterPro" id="IPR005141">
    <property type="entry name" value="eRF1_2"/>
</dbReference>
<dbReference type="GO" id="GO:0046872">
    <property type="term" value="F:metal ion binding"/>
    <property type="evidence" value="ECO:0007669"/>
    <property type="project" value="UniProtKB-KW"/>
</dbReference>
<evidence type="ECO:0000256" key="4">
    <source>
        <dbReference type="ARBA" id="ARBA00022490"/>
    </source>
</evidence>
<dbReference type="VEuPathDB" id="FungiDB:MGL_0258"/>
<dbReference type="InterPro" id="IPR004405">
    <property type="entry name" value="TF_pelota"/>
</dbReference>
<evidence type="ECO:0000256" key="5">
    <source>
        <dbReference type="ARBA" id="ARBA00022723"/>
    </source>
</evidence>
<dbReference type="InterPro" id="IPR058547">
    <property type="entry name" value="Pelota_N"/>
</dbReference>
<dbReference type="STRING" id="425265.A8PSH4"/>
<evidence type="ECO:0000313" key="9">
    <source>
        <dbReference type="Proteomes" id="UP000008837"/>
    </source>
</evidence>
<comment type="subcellular location">
    <subcellularLocation>
        <location evidence="2">Cytoplasm</location>
    </subcellularLocation>
</comment>
<dbReference type="Pfam" id="PF03465">
    <property type="entry name" value="eRF1_3"/>
    <property type="match status" value="1"/>
</dbReference>
<dbReference type="EMBL" id="AAYY01000001">
    <property type="protein sequence ID" value="EDP45269.1"/>
    <property type="molecule type" value="Genomic_DNA"/>
</dbReference>
<dbReference type="InParanoid" id="A8PSH4"/>
<dbReference type="RefSeq" id="XP_001732483.1">
    <property type="nucleotide sequence ID" value="XM_001732431.1"/>
</dbReference>
<dbReference type="InterPro" id="IPR038069">
    <property type="entry name" value="Pelota/DOM34_N"/>
</dbReference>
<dbReference type="Gene3D" id="3.30.420.60">
    <property type="entry name" value="eRF1 domain 2"/>
    <property type="match status" value="1"/>
</dbReference>
<comment type="cofactor">
    <cofactor evidence="1">
        <name>a divalent metal cation</name>
        <dbReference type="ChEBI" id="CHEBI:60240"/>
    </cofactor>
</comment>
<evidence type="ECO:0000259" key="7">
    <source>
        <dbReference type="SMART" id="SM01194"/>
    </source>
</evidence>
<dbReference type="GO" id="GO:0032790">
    <property type="term" value="P:ribosome disassembly"/>
    <property type="evidence" value="ECO:0007669"/>
    <property type="project" value="TreeGrafter"/>
</dbReference>
<dbReference type="SUPFAM" id="SSF53137">
    <property type="entry name" value="Translational machinery components"/>
    <property type="match status" value="1"/>
</dbReference>
<keyword evidence="5" id="KW-0479">Metal-binding</keyword>
<dbReference type="FunCoup" id="A8PSH4">
    <property type="interactions" value="380"/>
</dbReference>
<dbReference type="GO" id="GO:0005737">
    <property type="term" value="C:cytoplasm"/>
    <property type="evidence" value="ECO:0007669"/>
    <property type="project" value="UniProtKB-SubCell"/>
</dbReference>
<feature type="region of interest" description="Disordered" evidence="6">
    <location>
        <begin position="88"/>
        <end position="135"/>
    </location>
</feature>
<feature type="compositionally biased region" description="Low complexity" evidence="6">
    <location>
        <begin position="97"/>
        <end position="110"/>
    </location>
</feature>
<dbReference type="GO" id="GO:0071025">
    <property type="term" value="P:RNA surveillance"/>
    <property type="evidence" value="ECO:0007669"/>
    <property type="project" value="InterPro"/>
</dbReference>
<dbReference type="OrthoDB" id="10249111at2759"/>
<name>A8PSH4_MALGO</name>
<dbReference type="GO" id="GO:0070481">
    <property type="term" value="P:nuclear-transcribed mRNA catabolic process, non-stop decay"/>
    <property type="evidence" value="ECO:0007669"/>
    <property type="project" value="InterPro"/>
</dbReference>
<protein>
    <recommendedName>
        <fullName evidence="7">eRF1/Pelota-like N-terminal domain-containing protein</fullName>
    </recommendedName>
</protein>
<comment type="caution">
    <text evidence="8">The sequence shown here is derived from an EMBL/GenBank/DDBJ whole genome shotgun (WGS) entry which is preliminary data.</text>
</comment>
<reference evidence="8 9" key="1">
    <citation type="journal article" date="2007" name="Proc. Natl. Acad. Sci. U.S.A.">
        <title>Dandruff-associated Malassezia genomes reveal convergent and divergent virulence traits shared with plant and human fungal pathogens.</title>
        <authorList>
            <person name="Xu J."/>
            <person name="Saunders C.W."/>
            <person name="Hu P."/>
            <person name="Grant R.A."/>
            <person name="Boekhout T."/>
            <person name="Kuramae E.E."/>
            <person name="Kronstad J.W."/>
            <person name="Deangelis Y.M."/>
            <person name="Reeder N.L."/>
            <person name="Johnstone K.R."/>
            <person name="Leland M."/>
            <person name="Fieno A.M."/>
            <person name="Begley W.M."/>
            <person name="Sun Y."/>
            <person name="Lacey M.P."/>
            <person name="Chaudhary T."/>
            <person name="Keough T."/>
            <person name="Chu L."/>
            <person name="Sears R."/>
            <person name="Yuan B."/>
            <person name="Dawson T.L.Jr."/>
        </authorList>
    </citation>
    <scope>NUCLEOTIDE SEQUENCE [LARGE SCALE GENOMIC DNA]</scope>
    <source>
        <strain evidence="9">ATCC MYA-4612 / CBS 7966</strain>
    </source>
</reference>
<dbReference type="OMA" id="DDLWHLK"/>
<proteinExistence type="inferred from homology"/>
<dbReference type="Gene3D" id="2.30.30.870">
    <property type="entry name" value="Pelota, domain A"/>
    <property type="match status" value="1"/>
</dbReference>
<comment type="similarity">
    <text evidence="3">Belongs to the eukaryotic release factor 1 family. Pelota subfamily.</text>
</comment>
<dbReference type="GO" id="GO:0070966">
    <property type="term" value="P:nuclear-transcribed mRNA catabolic process, no-go decay"/>
    <property type="evidence" value="ECO:0007669"/>
    <property type="project" value="InterPro"/>
</dbReference>
<dbReference type="SUPFAM" id="SSF159065">
    <property type="entry name" value="Dom34/Pelota N-terminal domain-like"/>
    <property type="match status" value="2"/>
</dbReference>
<dbReference type="InterPro" id="IPR005142">
    <property type="entry name" value="eRF1_3"/>
</dbReference>
<feature type="compositionally biased region" description="Polar residues" evidence="6">
    <location>
        <begin position="123"/>
        <end position="135"/>
    </location>
</feature>
<gene>
    <name evidence="8" type="ORF">MGL_0258</name>
</gene>
<dbReference type="GeneID" id="5856789"/>
<keyword evidence="4" id="KW-0963">Cytoplasm</keyword>
<dbReference type="InterPro" id="IPR029064">
    <property type="entry name" value="Ribosomal_eL30-like_sf"/>
</dbReference>
<dbReference type="SMART" id="SM01194">
    <property type="entry name" value="eRF1_1"/>
    <property type="match status" value="1"/>
</dbReference>
<dbReference type="SUPFAM" id="SSF55315">
    <property type="entry name" value="L30e-like"/>
    <property type="match status" value="1"/>
</dbReference>
<dbReference type="Pfam" id="PF26356">
    <property type="entry name" value="Pelota_N"/>
    <property type="match status" value="1"/>
</dbReference>
<organism evidence="8 9">
    <name type="scientific">Malassezia globosa (strain ATCC MYA-4612 / CBS 7966)</name>
    <name type="common">Dandruff-associated fungus</name>
    <dbReference type="NCBI Taxonomy" id="425265"/>
    <lineage>
        <taxon>Eukaryota</taxon>
        <taxon>Fungi</taxon>
        <taxon>Dikarya</taxon>
        <taxon>Basidiomycota</taxon>
        <taxon>Ustilaginomycotina</taxon>
        <taxon>Malasseziomycetes</taxon>
        <taxon>Malasseziales</taxon>
        <taxon>Malasseziaceae</taxon>
        <taxon>Malassezia</taxon>
    </lineage>
</organism>
<dbReference type="AlphaFoldDB" id="A8PSH4"/>
<dbReference type="InterPro" id="IPR005140">
    <property type="entry name" value="eRF1_Pelota-like_N"/>
</dbReference>
<dbReference type="Pfam" id="PF03464">
    <property type="entry name" value="eRF1_2"/>
    <property type="match status" value="1"/>
</dbReference>
<evidence type="ECO:0000256" key="3">
    <source>
        <dbReference type="ARBA" id="ARBA00009504"/>
    </source>
</evidence>
<dbReference type="GO" id="GO:0070651">
    <property type="term" value="P:nonfunctional rRNA decay"/>
    <property type="evidence" value="ECO:0007669"/>
    <property type="project" value="TreeGrafter"/>
</dbReference>
<dbReference type="Proteomes" id="UP000008837">
    <property type="component" value="Unassembled WGS sequence"/>
</dbReference>
<evidence type="ECO:0000313" key="8">
    <source>
        <dbReference type="EMBL" id="EDP45269.1"/>
    </source>
</evidence>
<evidence type="ECO:0000256" key="2">
    <source>
        <dbReference type="ARBA" id="ARBA00004496"/>
    </source>
</evidence>
<accession>A8PSH4</accession>
<dbReference type="Gene3D" id="3.30.1330.30">
    <property type="match status" value="1"/>
</dbReference>
<evidence type="ECO:0000256" key="6">
    <source>
        <dbReference type="SAM" id="MobiDB-lite"/>
    </source>
</evidence>
<sequence length="446" mass="49074">MKIFARHLERNGSGTVSLMPECDEDLYHLYNLIQPEDRVSASTVRRIQSESSTGSIESQRMRLQLTLSVTKIDFEMAAGSGMSSAASSTAVIGAPHEPVSSDSEPNSSVSTPMSSLVLGEAGSTPSLSGASQGQPTLHISGRVAEENKHVRNGSFHTLDIELNRKMSITKEQWDQYHLDILEESGDAGKSAEVGAVILGEGRAIVCLLTSHMTIIKQRIQVALPRKRAGAGYGNAQTSSGTVKITDRFQAQVYDAVIKLLSLPEMRVVLLASPAFYRENMYEYLLAEATRRSEKLLMGSEGKRKLLKVYCATPHVHSLMEVLQSPEVTSQLQNTKFTRETQVLDQFLRDLARSENYAWYGERPVVLAAERGAIKTLLLSDAFLRNTHPNIRKQWIELCDKVKGFGGEVCIFSSLHESGRQLNGLGGVAAKLSYPLDLDMVEEEESV</sequence>
<dbReference type="KEGG" id="mgl:MGL_0258"/>
<evidence type="ECO:0000256" key="1">
    <source>
        <dbReference type="ARBA" id="ARBA00001968"/>
    </source>
</evidence>
<dbReference type="FunFam" id="3.30.1330.30:FF:000008">
    <property type="entry name" value="Protein pelota homolog"/>
    <property type="match status" value="1"/>
</dbReference>
<keyword evidence="9" id="KW-1185">Reference proteome</keyword>
<dbReference type="PANTHER" id="PTHR10853:SF0">
    <property type="entry name" value="PROTEIN PELOTA HOMOLOG"/>
    <property type="match status" value="1"/>
</dbReference>
<feature type="domain" description="eRF1/Pelota-like N-terminal" evidence="7">
    <location>
        <begin position="1"/>
        <end position="186"/>
    </location>
</feature>